<evidence type="ECO:0000256" key="2">
    <source>
        <dbReference type="SAM" id="MobiDB-lite"/>
    </source>
</evidence>
<evidence type="ECO:0000259" key="4">
    <source>
        <dbReference type="PROSITE" id="PS50072"/>
    </source>
</evidence>
<keyword evidence="5" id="KW-0413">Isomerase</keyword>
<feature type="domain" description="PPIase cyclophilin-type" evidence="4">
    <location>
        <begin position="116"/>
        <end position="279"/>
    </location>
</feature>
<protein>
    <submittedName>
        <fullName evidence="5">Peptidyl-prolyl cis-trans isomerase B (Cyclophilin B)</fullName>
    </submittedName>
</protein>
<keyword evidence="6" id="KW-1185">Reference proteome</keyword>
<dbReference type="SUPFAM" id="SSF50891">
    <property type="entry name" value="Cyclophilin-like"/>
    <property type="match status" value="1"/>
</dbReference>
<accession>A0A4R7VIA8</accession>
<dbReference type="GO" id="GO:0003755">
    <property type="term" value="F:peptidyl-prolyl cis-trans isomerase activity"/>
    <property type="evidence" value="ECO:0007669"/>
    <property type="project" value="InterPro"/>
</dbReference>
<dbReference type="Gene3D" id="2.40.100.10">
    <property type="entry name" value="Cyclophilin-like"/>
    <property type="match status" value="1"/>
</dbReference>
<evidence type="ECO:0000313" key="6">
    <source>
        <dbReference type="Proteomes" id="UP000294927"/>
    </source>
</evidence>
<dbReference type="Pfam" id="PF00160">
    <property type="entry name" value="Pro_isomerase"/>
    <property type="match status" value="1"/>
</dbReference>
<evidence type="ECO:0000256" key="1">
    <source>
        <dbReference type="ARBA" id="ARBA00002388"/>
    </source>
</evidence>
<dbReference type="PROSITE" id="PS50072">
    <property type="entry name" value="CSA_PPIASE_2"/>
    <property type="match status" value="1"/>
</dbReference>
<dbReference type="OrthoDB" id="5507614at2"/>
<keyword evidence="3" id="KW-0812">Transmembrane</keyword>
<dbReference type="AlphaFoldDB" id="A0A4R7VIA8"/>
<comment type="function">
    <text evidence="1">PPIases accelerate the folding of proteins. It catalyzes the cis-trans isomerization of proline imidic peptide bonds in oligopeptides.</text>
</comment>
<feature type="region of interest" description="Disordered" evidence="2">
    <location>
        <begin position="59"/>
        <end position="105"/>
    </location>
</feature>
<dbReference type="EMBL" id="SOCP01000008">
    <property type="protein sequence ID" value="TDV48925.1"/>
    <property type="molecule type" value="Genomic_DNA"/>
</dbReference>
<dbReference type="InterPro" id="IPR044666">
    <property type="entry name" value="Cyclophilin_A-like"/>
</dbReference>
<reference evidence="5 6" key="1">
    <citation type="submission" date="2019-03" db="EMBL/GenBank/DDBJ databases">
        <title>Genomic Encyclopedia of Archaeal and Bacterial Type Strains, Phase II (KMG-II): from individual species to whole genera.</title>
        <authorList>
            <person name="Goeker M."/>
        </authorList>
    </citation>
    <scope>NUCLEOTIDE SEQUENCE [LARGE SCALE GENOMIC DNA]</scope>
    <source>
        <strain evidence="5 6">DSM 45499</strain>
    </source>
</reference>
<dbReference type="CDD" id="cd00317">
    <property type="entry name" value="cyclophilin"/>
    <property type="match status" value="1"/>
</dbReference>
<dbReference type="InterPro" id="IPR002130">
    <property type="entry name" value="Cyclophilin-type_PPIase_dom"/>
</dbReference>
<proteinExistence type="predicted"/>
<feature type="transmembrane region" description="Helical" evidence="3">
    <location>
        <begin position="31"/>
        <end position="52"/>
    </location>
</feature>
<keyword evidence="3" id="KW-1133">Transmembrane helix</keyword>
<keyword evidence="3" id="KW-0472">Membrane</keyword>
<evidence type="ECO:0000256" key="3">
    <source>
        <dbReference type="SAM" id="Phobius"/>
    </source>
</evidence>
<dbReference type="Proteomes" id="UP000294927">
    <property type="component" value="Unassembled WGS sequence"/>
</dbReference>
<feature type="compositionally biased region" description="Polar residues" evidence="2">
    <location>
        <begin position="60"/>
        <end position="75"/>
    </location>
</feature>
<dbReference type="PANTHER" id="PTHR45625">
    <property type="entry name" value="PEPTIDYL-PROLYL CIS-TRANS ISOMERASE-RELATED"/>
    <property type="match status" value="1"/>
</dbReference>
<comment type="caution">
    <text evidence="5">The sequence shown here is derived from an EMBL/GenBank/DDBJ whole genome shotgun (WGS) entry which is preliminary data.</text>
</comment>
<gene>
    <name evidence="5" type="ORF">CLV71_108286</name>
</gene>
<dbReference type="RefSeq" id="WP_133904947.1">
    <property type="nucleotide sequence ID" value="NZ_SOCP01000008.1"/>
</dbReference>
<dbReference type="InterPro" id="IPR029000">
    <property type="entry name" value="Cyclophilin-like_dom_sf"/>
</dbReference>
<sequence>MPSNEQRRQAAKRKLERQLARRVERAKRRRNWGVGITVIVVIAAVGLVYWLVNLGPGDSEASTGPDESTTANTTKGACAYTENPQEKPPKDPGLPDDPQETPKDGVTKVTLKTNQGDIPLTLDRSAAPCTVQSMMHLVEKKYFDGTTCHRLTASEGLKVLQCGDPLGTGAGGPGYSIPDELQAAQELPQGPAGGDGSPTVTYPRGAVAMANAGPSTGGSQFFLVYGNSTLPPNYTLFGTVGDAGLATLDKIAAGGITAGQNGPEDGAPVNPVQITSAVEQ</sequence>
<dbReference type="PANTHER" id="PTHR45625:SF3">
    <property type="entry name" value="PEPTIDYL-PROLYL CIS-TRANS ISOMERASE B-RELATED"/>
    <property type="match status" value="1"/>
</dbReference>
<organism evidence="5 6">
    <name type="scientific">Actinophytocola oryzae</name>
    <dbReference type="NCBI Taxonomy" id="502181"/>
    <lineage>
        <taxon>Bacteria</taxon>
        <taxon>Bacillati</taxon>
        <taxon>Actinomycetota</taxon>
        <taxon>Actinomycetes</taxon>
        <taxon>Pseudonocardiales</taxon>
        <taxon>Pseudonocardiaceae</taxon>
    </lineage>
</organism>
<name>A0A4R7VIA8_9PSEU</name>
<evidence type="ECO:0000313" key="5">
    <source>
        <dbReference type="EMBL" id="TDV48925.1"/>
    </source>
</evidence>